<evidence type="ECO:0000256" key="5">
    <source>
        <dbReference type="SAM" id="SignalP"/>
    </source>
</evidence>
<protein>
    <submittedName>
        <fullName evidence="8">Alpha-glucosidase</fullName>
        <ecNumber evidence="8">3.2.1.20</ecNumber>
    </submittedName>
</protein>
<comment type="caution">
    <text evidence="8">The sequence shown here is derived from an EMBL/GenBank/DDBJ whole genome shotgun (WGS) entry which is preliminary data.</text>
</comment>
<evidence type="ECO:0000259" key="7">
    <source>
        <dbReference type="Pfam" id="PF21365"/>
    </source>
</evidence>
<evidence type="ECO:0000256" key="2">
    <source>
        <dbReference type="ARBA" id="ARBA00022801"/>
    </source>
</evidence>
<evidence type="ECO:0000256" key="4">
    <source>
        <dbReference type="RuleBase" id="RU361185"/>
    </source>
</evidence>
<dbReference type="InParanoid" id="A0A7X0JUL8"/>
<dbReference type="FunCoup" id="A0A7X0JUL8">
    <property type="interactions" value="443"/>
</dbReference>
<evidence type="ECO:0000313" key="8">
    <source>
        <dbReference type="EMBL" id="MBB6522553.1"/>
    </source>
</evidence>
<dbReference type="SUPFAM" id="SSF51011">
    <property type="entry name" value="Glycosyl hydrolase domain"/>
    <property type="match status" value="1"/>
</dbReference>
<feature type="domain" description="Glycoside hydrolase family 31 TIM barrel" evidence="6">
    <location>
        <begin position="147"/>
        <end position="427"/>
    </location>
</feature>
<comment type="similarity">
    <text evidence="1 4">Belongs to the glycosyl hydrolase 31 family.</text>
</comment>
<accession>A0A7X0JUL8</accession>
<keyword evidence="5" id="KW-0732">Signal</keyword>
<reference evidence="8 9" key="1">
    <citation type="submission" date="2020-08" db="EMBL/GenBank/DDBJ databases">
        <title>Genomic Encyclopedia of Type Strains, Phase IV (KMG-IV): sequencing the most valuable type-strain genomes for metagenomic binning, comparative biology and taxonomic classification.</title>
        <authorList>
            <person name="Goeker M."/>
        </authorList>
    </citation>
    <scope>NUCLEOTIDE SEQUENCE [LARGE SCALE GENOMIC DNA]</scope>
    <source>
        <strain evidence="8 9">DSM 22368</strain>
    </source>
</reference>
<dbReference type="Proteomes" id="UP000528457">
    <property type="component" value="Unassembled WGS sequence"/>
</dbReference>
<feature type="chain" id="PRO_5030803429" evidence="5">
    <location>
        <begin position="25"/>
        <end position="527"/>
    </location>
</feature>
<dbReference type="SUPFAM" id="SSF51445">
    <property type="entry name" value="(Trans)glycosidases"/>
    <property type="match status" value="1"/>
</dbReference>
<gene>
    <name evidence="8" type="ORF">HNR48_002838</name>
</gene>
<organism evidence="8 9">
    <name type="scientific">Pseudoteredinibacter isoporae</name>
    <dbReference type="NCBI Taxonomy" id="570281"/>
    <lineage>
        <taxon>Bacteria</taxon>
        <taxon>Pseudomonadati</taxon>
        <taxon>Pseudomonadota</taxon>
        <taxon>Gammaproteobacteria</taxon>
        <taxon>Cellvibrionales</taxon>
        <taxon>Cellvibrionaceae</taxon>
        <taxon>Pseudoteredinibacter</taxon>
    </lineage>
</organism>
<dbReference type="EC" id="3.2.1.20" evidence="8"/>
<dbReference type="CDD" id="cd06592">
    <property type="entry name" value="GH31_NET37"/>
    <property type="match status" value="1"/>
</dbReference>
<feature type="signal peptide" evidence="5">
    <location>
        <begin position="1"/>
        <end position="24"/>
    </location>
</feature>
<dbReference type="Gene3D" id="2.60.40.1180">
    <property type="entry name" value="Golgi alpha-mannosidase II"/>
    <property type="match status" value="1"/>
</dbReference>
<evidence type="ECO:0000256" key="3">
    <source>
        <dbReference type="ARBA" id="ARBA00023295"/>
    </source>
</evidence>
<dbReference type="InterPro" id="IPR050985">
    <property type="entry name" value="Alpha-glycosidase_related"/>
</dbReference>
<proteinExistence type="inferred from homology"/>
<feature type="domain" description="Glycosyl hydrolase family 31 C-terminal" evidence="7">
    <location>
        <begin position="445"/>
        <end position="522"/>
    </location>
</feature>
<dbReference type="PANTHER" id="PTHR43053:SF4">
    <property type="entry name" value="MYOGENESIS-REGULATING GLYCOSIDASE"/>
    <property type="match status" value="1"/>
</dbReference>
<dbReference type="GO" id="GO:0004558">
    <property type="term" value="F:alpha-1,4-glucosidase activity"/>
    <property type="evidence" value="ECO:0007669"/>
    <property type="project" value="UniProtKB-EC"/>
</dbReference>
<dbReference type="InterPro" id="IPR000322">
    <property type="entry name" value="Glyco_hydro_31_TIM"/>
</dbReference>
<dbReference type="InterPro" id="IPR048395">
    <property type="entry name" value="Glyco_hydro_31_C"/>
</dbReference>
<name>A0A7X0JUL8_9GAMM</name>
<dbReference type="AlphaFoldDB" id="A0A7X0JUL8"/>
<keyword evidence="2 4" id="KW-0378">Hydrolase</keyword>
<evidence type="ECO:0000313" key="9">
    <source>
        <dbReference type="Proteomes" id="UP000528457"/>
    </source>
</evidence>
<keyword evidence="9" id="KW-1185">Reference proteome</keyword>
<evidence type="ECO:0000256" key="1">
    <source>
        <dbReference type="ARBA" id="ARBA00007806"/>
    </source>
</evidence>
<dbReference type="InterPro" id="IPR013780">
    <property type="entry name" value="Glyco_hydro_b"/>
</dbReference>
<evidence type="ECO:0000259" key="6">
    <source>
        <dbReference type="Pfam" id="PF01055"/>
    </source>
</evidence>
<keyword evidence="3 4" id="KW-0326">Glycosidase</keyword>
<sequence length="527" mass="60025">MQLKFNSIKPLLALIALGSSVALAEKTRSLSTQESWWLGIVSQGEKMPLQEPFEADLNANNYGNQAQPLLLSANGHVVWSEKAFSLQYQGKMAQLKGNSDIEHSRPGENLKEAYLYASNKYFPPSGKMPADLLFTAPQYNTWIELTYNQNQQDILKYARSIIDHGLPPGVLMIDDIWQEAYGKWRFHPARFPDPKAMMTELHQMGFKVMLWVAPFVSGDSVEYRHLEAKGGLLREETPQALPVMVPWWNGRSAVLDLSNPVDQQWFQTELDYLQAEYKVDGFKLDAGDPEFYQIGKSFGQLSPNQQTEAFSKIGLNYPFNEYRATWKMGGQALVQRLRDKDHSWEDLRKLVPQMNLMGIMGYPFSCPDMIGGGQFKAFLNGATMDQELIVRSAQAHALMPMMQFSVAPWRVLSSENMQRIKQAVEIREKFKTLILNEARKSAKTGEPIMRLMEYDFPHQGYANVKDQFLIGKKLLVAPVLEKSASYRKVFLPEGKWHSYDGRTLQGPAQIQLKVSLDDLPYFELTGD</sequence>
<dbReference type="PANTHER" id="PTHR43053">
    <property type="entry name" value="GLYCOSIDASE FAMILY 31"/>
    <property type="match status" value="1"/>
</dbReference>
<dbReference type="Pfam" id="PF01055">
    <property type="entry name" value="Glyco_hydro_31_2nd"/>
    <property type="match status" value="1"/>
</dbReference>
<dbReference type="Gene3D" id="3.20.20.80">
    <property type="entry name" value="Glycosidases"/>
    <property type="match status" value="1"/>
</dbReference>
<dbReference type="EMBL" id="JACHHT010000002">
    <property type="protein sequence ID" value="MBB6522553.1"/>
    <property type="molecule type" value="Genomic_DNA"/>
</dbReference>
<dbReference type="Pfam" id="PF21365">
    <property type="entry name" value="Glyco_hydro_31_3rd"/>
    <property type="match status" value="1"/>
</dbReference>
<dbReference type="GO" id="GO:0005975">
    <property type="term" value="P:carbohydrate metabolic process"/>
    <property type="evidence" value="ECO:0007669"/>
    <property type="project" value="InterPro"/>
</dbReference>
<dbReference type="RefSeq" id="WP_208020179.1">
    <property type="nucleotide sequence ID" value="NZ_JAAONY010000002.1"/>
</dbReference>
<dbReference type="InterPro" id="IPR017853">
    <property type="entry name" value="GH"/>
</dbReference>